<gene>
    <name evidence="3" type="ORF">QYE76_059714</name>
</gene>
<evidence type="ECO:0000256" key="1">
    <source>
        <dbReference type="SAM" id="Coils"/>
    </source>
</evidence>
<keyword evidence="1" id="KW-0175">Coiled coil</keyword>
<dbReference type="AlphaFoldDB" id="A0AAD8RXN2"/>
<evidence type="ECO:0000313" key="4">
    <source>
        <dbReference type="Proteomes" id="UP001231189"/>
    </source>
</evidence>
<dbReference type="EMBL" id="JAUUTY010000004">
    <property type="protein sequence ID" value="KAK1641909.1"/>
    <property type="molecule type" value="Genomic_DNA"/>
</dbReference>
<protein>
    <submittedName>
        <fullName evidence="3">Uncharacterized protein</fullName>
    </submittedName>
</protein>
<evidence type="ECO:0000313" key="3">
    <source>
        <dbReference type="EMBL" id="KAK1641909.1"/>
    </source>
</evidence>
<dbReference type="Proteomes" id="UP001231189">
    <property type="component" value="Unassembled WGS sequence"/>
</dbReference>
<reference evidence="3" key="1">
    <citation type="submission" date="2023-07" db="EMBL/GenBank/DDBJ databases">
        <title>A chromosome-level genome assembly of Lolium multiflorum.</title>
        <authorList>
            <person name="Chen Y."/>
            <person name="Copetti D."/>
            <person name="Kolliker R."/>
            <person name="Studer B."/>
        </authorList>
    </citation>
    <scope>NUCLEOTIDE SEQUENCE</scope>
    <source>
        <strain evidence="3">02402/16</strain>
        <tissue evidence="3">Leaf</tissue>
    </source>
</reference>
<evidence type="ECO:0000256" key="2">
    <source>
        <dbReference type="SAM" id="MobiDB-lite"/>
    </source>
</evidence>
<proteinExistence type="predicted"/>
<sequence>MFATHGVGGCSKPVPSCRRSDKEASGDATCRCLFDENFVRRRSKAILDPRLARLIRKLHPPLIRGQAESLRTKSGDLDLAGATGNHHAIAGNNYLNRIPTLAEIQEEIEGQARMAAKVQELEQKKASKARNREGEKGQWWPCEVKDSELRDFQNEGMIAPDWSFMKD</sequence>
<name>A0AAD8RXN2_LOLMU</name>
<feature type="coiled-coil region" evidence="1">
    <location>
        <begin position="101"/>
        <end position="138"/>
    </location>
</feature>
<feature type="region of interest" description="Disordered" evidence="2">
    <location>
        <begin position="1"/>
        <end position="23"/>
    </location>
</feature>
<organism evidence="3 4">
    <name type="scientific">Lolium multiflorum</name>
    <name type="common">Italian ryegrass</name>
    <name type="synonym">Lolium perenne subsp. multiflorum</name>
    <dbReference type="NCBI Taxonomy" id="4521"/>
    <lineage>
        <taxon>Eukaryota</taxon>
        <taxon>Viridiplantae</taxon>
        <taxon>Streptophyta</taxon>
        <taxon>Embryophyta</taxon>
        <taxon>Tracheophyta</taxon>
        <taxon>Spermatophyta</taxon>
        <taxon>Magnoliopsida</taxon>
        <taxon>Liliopsida</taxon>
        <taxon>Poales</taxon>
        <taxon>Poaceae</taxon>
        <taxon>BOP clade</taxon>
        <taxon>Pooideae</taxon>
        <taxon>Poodae</taxon>
        <taxon>Poeae</taxon>
        <taxon>Poeae Chloroplast Group 2 (Poeae type)</taxon>
        <taxon>Loliodinae</taxon>
        <taxon>Loliinae</taxon>
        <taxon>Lolium</taxon>
    </lineage>
</organism>
<keyword evidence="4" id="KW-1185">Reference proteome</keyword>
<accession>A0AAD8RXN2</accession>
<comment type="caution">
    <text evidence="3">The sequence shown here is derived from an EMBL/GenBank/DDBJ whole genome shotgun (WGS) entry which is preliminary data.</text>
</comment>